<dbReference type="InterPro" id="IPR048068">
    <property type="entry name" value="LarA-like"/>
</dbReference>
<name>A0A1F7S7W9_9BACT</name>
<sequence length="269" mass="29680">MDRIILTGAINFHYFAGFGGGRKIQSVCMTSLETIRSNHKLSVSGKNGSFHEKVAPGILDGNPVHEDMMEITRFREPDFLLNVVLDDDGKLLKCFAGNYKSAHEAGCKYICESRMISIKHPVDLVIAGCGGYPFDVNFIQSHKTMDFSCRVLKEGGSVILIAACSEGIGNPNFLQWFEQNPDYKSFRESVAINYQLNGHTALATFVKSKKFNLKMFTKLSGNDLHTMNINKIDDINKTVKDSTANLSSDGKIIAIPNGHAILPVCSIPQ</sequence>
<organism evidence="3 4">
    <name type="scientific">Candidatus Schekmanbacteria bacterium RBG_13_48_7</name>
    <dbReference type="NCBI Taxonomy" id="1817878"/>
    <lineage>
        <taxon>Bacteria</taxon>
        <taxon>Candidatus Schekmaniibacteriota</taxon>
    </lineage>
</organism>
<dbReference type="Pfam" id="PF21113">
    <property type="entry name" value="LarA_C"/>
    <property type="match status" value="1"/>
</dbReference>
<dbReference type="EMBL" id="MGDD01000010">
    <property type="protein sequence ID" value="OGL49850.1"/>
    <property type="molecule type" value="Genomic_DNA"/>
</dbReference>
<comment type="caution">
    <text evidence="3">The sequence shown here is derived from an EMBL/GenBank/DDBJ whole genome shotgun (WGS) entry which is preliminary data.</text>
</comment>
<dbReference type="PANTHER" id="PTHR33171:SF17">
    <property type="entry name" value="LARA-LIKE N-TERMINAL DOMAIN-CONTAINING PROTEIN"/>
    <property type="match status" value="1"/>
</dbReference>
<dbReference type="Pfam" id="PF09861">
    <property type="entry name" value="Lar_N"/>
    <property type="match status" value="1"/>
</dbReference>
<dbReference type="AlphaFoldDB" id="A0A1F7S7W9"/>
<dbReference type="InterPro" id="IPR018657">
    <property type="entry name" value="LarA-like_N"/>
</dbReference>
<feature type="domain" description="LarA-like N-terminal" evidence="1">
    <location>
        <begin position="2"/>
        <end position="43"/>
    </location>
</feature>
<dbReference type="Proteomes" id="UP000179266">
    <property type="component" value="Unassembled WGS sequence"/>
</dbReference>
<accession>A0A1F7S7W9</accession>
<evidence type="ECO:0000313" key="3">
    <source>
        <dbReference type="EMBL" id="OGL49850.1"/>
    </source>
</evidence>
<proteinExistence type="predicted"/>
<evidence type="ECO:0000259" key="1">
    <source>
        <dbReference type="Pfam" id="PF09861"/>
    </source>
</evidence>
<evidence type="ECO:0000259" key="2">
    <source>
        <dbReference type="Pfam" id="PF21113"/>
    </source>
</evidence>
<feature type="domain" description="Lactate racemase C-terminal" evidence="2">
    <location>
        <begin position="120"/>
        <end position="261"/>
    </location>
</feature>
<dbReference type="InterPro" id="IPR043166">
    <property type="entry name" value="LarA-like_C"/>
</dbReference>
<dbReference type="PANTHER" id="PTHR33171">
    <property type="entry name" value="LAR_N DOMAIN-CONTAINING PROTEIN"/>
    <property type="match status" value="1"/>
</dbReference>
<dbReference type="Gene3D" id="3.90.226.30">
    <property type="match status" value="1"/>
</dbReference>
<gene>
    <name evidence="3" type="ORF">A2161_03480</name>
</gene>
<evidence type="ECO:0000313" key="4">
    <source>
        <dbReference type="Proteomes" id="UP000179266"/>
    </source>
</evidence>
<dbReference type="GO" id="GO:0050043">
    <property type="term" value="F:lactate racemase activity"/>
    <property type="evidence" value="ECO:0007669"/>
    <property type="project" value="InterPro"/>
</dbReference>
<protein>
    <submittedName>
        <fullName evidence="3">Uncharacterized protein</fullName>
    </submittedName>
</protein>
<reference evidence="3 4" key="1">
    <citation type="journal article" date="2016" name="Nat. Commun.">
        <title>Thousands of microbial genomes shed light on interconnected biogeochemical processes in an aquifer system.</title>
        <authorList>
            <person name="Anantharaman K."/>
            <person name="Brown C.T."/>
            <person name="Hug L.A."/>
            <person name="Sharon I."/>
            <person name="Castelle C.J."/>
            <person name="Probst A.J."/>
            <person name="Thomas B.C."/>
            <person name="Singh A."/>
            <person name="Wilkins M.J."/>
            <person name="Karaoz U."/>
            <person name="Brodie E.L."/>
            <person name="Williams K.H."/>
            <person name="Hubbard S.S."/>
            <person name="Banfield J.F."/>
        </authorList>
    </citation>
    <scope>NUCLEOTIDE SEQUENCE [LARGE SCALE GENOMIC DNA]</scope>
</reference>
<dbReference type="InterPro" id="IPR048520">
    <property type="entry name" value="LarA_C"/>
</dbReference>